<protein>
    <submittedName>
        <fullName evidence="2">Uncharacterized protein</fullName>
    </submittedName>
</protein>
<evidence type="ECO:0000313" key="3">
    <source>
        <dbReference type="Proteomes" id="UP001497516"/>
    </source>
</evidence>
<sequence>MGLLTLAANKRLPFRPSVRRTRQHAATSGIENSQQLRSKAPQSTSVRQSAGVLSPAASSAPLPLLCPRIVFRSSPAVFCISSPVSPAGEALSPTC</sequence>
<name>A0AAV2FL77_9ROSI</name>
<proteinExistence type="predicted"/>
<organism evidence="2 3">
    <name type="scientific">Linum trigynum</name>
    <dbReference type="NCBI Taxonomy" id="586398"/>
    <lineage>
        <taxon>Eukaryota</taxon>
        <taxon>Viridiplantae</taxon>
        <taxon>Streptophyta</taxon>
        <taxon>Embryophyta</taxon>
        <taxon>Tracheophyta</taxon>
        <taxon>Spermatophyta</taxon>
        <taxon>Magnoliopsida</taxon>
        <taxon>eudicotyledons</taxon>
        <taxon>Gunneridae</taxon>
        <taxon>Pentapetalae</taxon>
        <taxon>rosids</taxon>
        <taxon>fabids</taxon>
        <taxon>Malpighiales</taxon>
        <taxon>Linaceae</taxon>
        <taxon>Linum</taxon>
    </lineage>
</organism>
<reference evidence="2 3" key="1">
    <citation type="submission" date="2024-04" db="EMBL/GenBank/DDBJ databases">
        <authorList>
            <person name="Fracassetti M."/>
        </authorList>
    </citation>
    <scope>NUCLEOTIDE SEQUENCE [LARGE SCALE GENOMIC DNA]</scope>
</reference>
<feature type="compositionally biased region" description="Polar residues" evidence="1">
    <location>
        <begin position="24"/>
        <end position="48"/>
    </location>
</feature>
<dbReference type="Proteomes" id="UP001497516">
    <property type="component" value="Chromosome 7"/>
</dbReference>
<feature type="region of interest" description="Disordered" evidence="1">
    <location>
        <begin position="14"/>
        <end position="57"/>
    </location>
</feature>
<dbReference type="EMBL" id="OZ034820">
    <property type="protein sequence ID" value="CAL1399003.1"/>
    <property type="molecule type" value="Genomic_DNA"/>
</dbReference>
<dbReference type="AlphaFoldDB" id="A0AAV2FL77"/>
<accession>A0AAV2FL77</accession>
<evidence type="ECO:0000313" key="2">
    <source>
        <dbReference type="EMBL" id="CAL1399003.1"/>
    </source>
</evidence>
<evidence type="ECO:0000256" key="1">
    <source>
        <dbReference type="SAM" id="MobiDB-lite"/>
    </source>
</evidence>
<gene>
    <name evidence="2" type="ORF">LTRI10_LOCUS39203</name>
</gene>
<keyword evidence="3" id="KW-1185">Reference proteome</keyword>